<keyword evidence="3 9" id="KW-0813">Transport</keyword>
<accession>A0A0P9DEA9</accession>
<gene>
    <name evidence="12" type="ORF">SE17_06210</name>
</gene>
<dbReference type="InterPro" id="IPR035906">
    <property type="entry name" value="MetI-like_sf"/>
</dbReference>
<dbReference type="AlphaFoldDB" id="A0A0P9DEA9"/>
<comment type="subcellular location">
    <subcellularLocation>
        <location evidence="1 9">Cell membrane</location>
        <topology evidence="1 9">Multi-pass membrane protein</topology>
    </subcellularLocation>
</comment>
<comment type="function">
    <text evidence="10">Part of the ABC transporter complex MalEFGK involved in maltose/maltodextrin import. Probably responsible for the translocation of the substrate across the membrane.</text>
</comment>
<feature type="transmembrane region" description="Helical" evidence="9">
    <location>
        <begin position="216"/>
        <end position="236"/>
    </location>
</feature>
<dbReference type="EMBL" id="LJCR01000128">
    <property type="protein sequence ID" value="KPV54025.1"/>
    <property type="molecule type" value="Genomic_DNA"/>
</dbReference>
<comment type="caution">
    <text evidence="12">The sequence shown here is derived from an EMBL/GenBank/DDBJ whole genome shotgun (WGS) entry which is preliminary data.</text>
</comment>
<protein>
    <recommendedName>
        <fullName evidence="10">Maltose/maltodextrin transport system permease protein</fullName>
    </recommendedName>
</protein>
<evidence type="ECO:0000256" key="8">
    <source>
        <dbReference type="ARBA" id="ARBA00023136"/>
    </source>
</evidence>
<name>A0A0P9DEA9_9CHLR</name>
<dbReference type="PANTHER" id="PTHR47314:SF1">
    <property type="entry name" value="MALTOSE_MALTODEXTRIN TRANSPORT SYSTEM PERMEASE PROTEIN MALF"/>
    <property type="match status" value="1"/>
</dbReference>
<keyword evidence="13" id="KW-1185">Reference proteome</keyword>
<dbReference type="PATRIC" id="fig|186479.3.peg.1220"/>
<keyword evidence="5 10" id="KW-0762">Sugar transport</keyword>
<proteinExistence type="inferred from homology"/>
<dbReference type="GO" id="GO:0042956">
    <property type="term" value="P:maltodextrin transmembrane transport"/>
    <property type="evidence" value="ECO:0007669"/>
    <property type="project" value="TreeGrafter"/>
</dbReference>
<evidence type="ECO:0000256" key="1">
    <source>
        <dbReference type="ARBA" id="ARBA00004651"/>
    </source>
</evidence>
<dbReference type="PANTHER" id="PTHR47314">
    <property type="entry name" value="MALTOSE/MALTODEXTRIN TRANSPORT SYSTEM PERMEASE PROTEIN MALF"/>
    <property type="match status" value="1"/>
</dbReference>
<keyword evidence="6 9" id="KW-0812">Transmembrane</keyword>
<evidence type="ECO:0000256" key="4">
    <source>
        <dbReference type="ARBA" id="ARBA00022475"/>
    </source>
</evidence>
<evidence type="ECO:0000313" key="12">
    <source>
        <dbReference type="EMBL" id="KPV54025.1"/>
    </source>
</evidence>
<dbReference type="InterPro" id="IPR035277">
    <property type="entry name" value="MalF_N"/>
</dbReference>
<dbReference type="GO" id="GO:1990060">
    <property type="term" value="C:maltose transport complex"/>
    <property type="evidence" value="ECO:0007669"/>
    <property type="project" value="TreeGrafter"/>
</dbReference>
<dbReference type="GO" id="GO:0015423">
    <property type="term" value="F:ABC-type maltose transporter activity"/>
    <property type="evidence" value="ECO:0007669"/>
    <property type="project" value="TreeGrafter"/>
</dbReference>
<dbReference type="Pfam" id="PF00528">
    <property type="entry name" value="BPD_transp_1"/>
    <property type="match status" value="1"/>
</dbReference>
<dbReference type="Gene3D" id="1.20.58.370">
    <property type="entry name" value="MalF N-terminal region-like"/>
    <property type="match status" value="1"/>
</dbReference>
<evidence type="ECO:0000313" key="13">
    <source>
        <dbReference type="Proteomes" id="UP000050509"/>
    </source>
</evidence>
<feature type="transmembrane region" description="Helical" evidence="9">
    <location>
        <begin position="284"/>
        <end position="304"/>
    </location>
</feature>
<evidence type="ECO:0000259" key="11">
    <source>
        <dbReference type="PROSITE" id="PS50928"/>
    </source>
</evidence>
<feature type="transmembrane region" description="Helical" evidence="9">
    <location>
        <begin position="170"/>
        <end position="195"/>
    </location>
</feature>
<evidence type="ECO:0000256" key="7">
    <source>
        <dbReference type="ARBA" id="ARBA00022989"/>
    </source>
</evidence>
<dbReference type="InterPro" id="IPR000515">
    <property type="entry name" value="MetI-like"/>
</dbReference>
<feature type="domain" description="ABC transmembrane type-1" evidence="11">
    <location>
        <begin position="82"/>
        <end position="301"/>
    </location>
</feature>
<reference evidence="12 13" key="1">
    <citation type="submission" date="2015-09" db="EMBL/GenBank/DDBJ databases">
        <title>Draft genome sequence of Kouleothrix aurantiaca JCM 19913.</title>
        <authorList>
            <person name="Hemp J."/>
        </authorList>
    </citation>
    <scope>NUCLEOTIDE SEQUENCE [LARGE SCALE GENOMIC DNA]</scope>
    <source>
        <strain evidence="12 13">COM-B</strain>
    </source>
</reference>
<evidence type="ECO:0000256" key="3">
    <source>
        <dbReference type="ARBA" id="ARBA00022448"/>
    </source>
</evidence>
<evidence type="ECO:0000256" key="2">
    <source>
        <dbReference type="ARBA" id="ARBA00009047"/>
    </source>
</evidence>
<dbReference type="CDD" id="cd06261">
    <property type="entry name" value="TM_PBP2"/>
    <property type="match status" value="1"/>
</dbReference>
<dbReference type="Proteomes" id="UP000050509">
    <property type="component" value="Unassembled WGS sequence"/>
</dbReference>
<feature type="transmembrane region" description="Helical" evidence="9">
    <location>
        <begin position="23"/>
        <end position="49"/>
    </location>
</feature>
<comment type="caution">
    <text evidence="10">Lacks conserved residue(s) required for the propagation of feature annotation.</text>
</comment>
<dbReference type="Gene3D" id="1.10.3720.10">
    <property type="entry name" value="MetI-like"/>
    <property type="match status" value="1"/>
</dbReference>
<dbReference type="SUPFAM" id="SSF160964">
    <property type="entry name" value="MalF N-terminal region-like"/>
    <property type="match status" value="1"/>
</dbReference>
<dbReference type="SUPFAM" id="SSF161098">
    <property type="entry name" value="MetI-like"/>
    <property type="match status" value="1"/>
</dbReference>
<sequence>MAAKVAAPPASASHARPTDRAAYLYLAPVLVATILFIILPFLYTVYISFTNYSLFHFLQFQLVGLQNYKQIFGTGSAFFPVLGWTITWMIVCTVLNVGVGMILAMMLNVSRLRERNIYRTILIIPWSLPFILTAQVWAGIYNTQGPLNLILGWFGVDRINWLNTVGPARAALIIVNLWLSYPFFMTVCLAALQAIPAELYEVADLDGASSWQRFRAITWPFMLTAITPLIITQLAFQFGNAGVIILLTNGNPIAFPGANYGGTDTLATYAYKLIFQLRLYGLNAAYSILIFFILAALTIFNAMVTGSFKETDR</sequence>
<evidence type="ECO:0000256" key="10">
    <source>
        <dbReference type="RuleBase" id="RU367050"/>
    </source>
</evidence>
<evidence type="ECO:0000256" key="6">
    <source>
        <dbReference type="ARBA" id="ARBA00022692"/>
    </source>
</evidence>
<organism evidence="12 13">
    <name type="scientific">Kouleothrix aurantiaca</name>
    <dbReference type="NCBI Taxonomy" id="186479"/>
    <lineage>
        <taxon>Bacteria</taxon>
        <taxon>Bacillati</taxon>
        <taxon>Chloroflexota</taxon>
        <taxon>Chloroflexia</taxon>
        <taxon>Chloroflexales</taxon>
        <taxon>Roseiflexineae</taxon>
        <taxon>Roseiflexaceae</taxon>
        <taxon>Kouleothrix</taxon>
    </lineage>
</organism>
<dbReference type="PROSITE" id="PS50928">
    <property type="entry name" value="ABC_TM1"/>
    <property type="match status" value="1"/>
</dbReference>
<keyword evidence="7 9" id="KW-1133">Transmembrane helix</keyword>
<comment type="similarity">
    <text evidence="2 10">Belongs to the binding-protein-dependent transport system permease family. MalFG subfamily.</text>
</comment>
<evidence type="ECO:0000256" key="9">
    <source>
        <dbReference type="RuleBase" id="RU363032"/>
    </source>
</evidence>
<feature type="transmembrane region" description="Helical" evidence="9">
    <location>
        <begin position="86"/>
        <end position="109"/>
    </location>
</feature>
<evidence type="ECO:0000256" key="5">
    <source>
        <dbReference type="ARBA" id="ARBA00022597"/>
    </source>
</evidence>
<keyword evidence="4 10" id="KW-1003">Cell membrane</keyword>
<feature type="transmembrane region" description="Helical" evidence="9">
    <location>
        <begin position="121"/>
        <end position="141"/>
    </location>
</feature>
<keyword evidence="8 9" id="KW-0472">Membrane</keyword>